<dbReference type="AlphaFoldDB" id="A0A3D9HPH2"/>
<dbReference type="SMART" id="SM00829">
    <property type="entry name" value="PKS_ER"/>
    <property type="match status" value="1"/>
</dbReference>
<dbReference type="Pfam" id="PF00107">
    <property type="entry name" value="ADH_zinc_N"/>
    <property type="match status" value="1"/>
</dbReference>
<protein>
    <submittedName>
        <fullName evidence="4">NADPH:quinone reductase-like Zn-dependent oxidoreductase</fullName>
    </submittedName>
</protein>
<dbReference type="PANTHER" id="PTHR48106:SF13">
    <property type="entry name" value="QUINONE OXIDOREDUCTASE-RELATED"/>
    <property type="match status" value="1"/>
</dbReference>
<accession>A0A3D9HPH2</accession>
<dbReference type="FunFam" id="3.40.50.720:FF:000053">
    <property type="entry name" value="Quinone oxidoreductase 1"/>
    <property type="match status" value="1"/>
</dbReference>
<name>A0A3D9HPH2_9PROT</name>
<evidence type="ECO:0000313" key="4">
    <source>
        <dbReference type="EMBL" id="RED51359.1"/>
    </source>
</evidence>
<keyword evidence="2" id="KW-0560">Oxidoreductase</keyword>
<evidence type="ECO:0000256" key="1">
    <source>
        <dbReference type="ARBA" id="ARBA00022857"/>
    </source>
</evidence>
<dbReference type="SUPFAM" id="SSF50129">
    <property type="entry name" value="GroES-like"/>
    <property type="match status" value="1"/>
</dbReference>
<dbReference type="InterPro" id="IPR011032">
    <property type="entry name" value="GroES-like_sf"/>
</dbReference>
<keyword evidence="1" id="KW-0521">NADP</keyword>
<dbReference type="GO" id="GO:0003960">
    <property type="term" value="F:quinone reductase (NADPH) activity"/>
    <property type="evidence" value="ECO:0007669"/>
    <property type="project" value="InterPro"/>
</dbReference>
<reference evidence="4 5" key="1">
    <citation type="submission" date="2018-07" db="EMBL/GenBank/DDBJ databases">
        <title>Genomic Encyclopedia of Type Strains, Phase III (KMG-III): the genomes of soil and plant-associated and newly described type strains.</title>
        <authorList>
            <person name="Whitman W."/>
        </authorList>
    </citation>
    <scope>NUCLEOTIDE SEQUENCE [LARGE SCALE GENOMIC DNA]</scope>
    <source>
        <strain evidence="4 5">CECT 8488</strain>
    </source>
</reference>
<organism evidence="4 5">
    <name type="scientific">Aestuariispira insulae</name>
    <dbReference type="NCBI Taxonomy" id="1461337"/>
    <lineage>
        <taxon>Bacteria</taxon>
        <taxon>Pseudomonadati</taxon>
        <taxon>Pseudomonadota</taxon>
        <taxon>Alphaproteobacteria</taxon>
        <taxon>Rhodospirillales</taxon>
        <taxon>Kiloniellaceae</taxon>
        <taxon>Aestuariispira</taxon>
    </lineage>
</organism>
<dbReference type="EMBL" id="QRDW01000003">
    <property type="protein sequence ID" value="RED51359.1"/>
    <property type="molecule type" value="Genomic_DNA"/>
</dbReference>
<dbReference type="Pfam" id="PF08240">
    <property type="entry name" value="ADH_N"/>
    <property type="match status" value="1"/>
</dbReference>
<dbReference type="Gene3D" id="3.40.50.720">
    <property type="entry name" value="NAD(P)-binding Rossmann-like Domain"/>
    <property type="match status" value="1"/>
</dbReference>
<feature type="domain" description="Enoyl reductase (ER)" evidence="3">
    <location>
        <begin position="11"/>
        <end position="321"/>
    </location>
</feature>
<dbReference type="NCBIfam" id="NF008024">
    <property type="entry name" value="PRK10754.1"/>
    <property type="match status" value="1"/>
</dbReference>
<sequence length="323" mass="34030">MTKAYRLHRTGGPEVLSFDEVEVGAPGPGEVRLKQTAVGLNYIDVYHRTGLYPLELPSGIGLEAAGVVEAVGEGVTGFTPGDRVAYAGPPIGAYAEARLIPAKAIVKLPDSIDDIQAAGMMLQGMTVEYLIHRTYPVKAGDTVLFHAAAGGVGLIACQWLKQLGATVIGTAGSEEKAALAKAHGADHVILYKQEDIAKRVREITDGAGVPVVYDSVGKDTFEASLDSLSVRGMMVSFGNASGPVPPFDPGILSAKGSLYFTRPSLMAYIAKHDEMLTAADRLFTAVDKGLSINVNQTYPLSEAAEAHRALEARETTGSTVFTV</sequence>
<keyword evidence="5" id="KW-1185">Reference proteome</keyword>
<dbReference type="PROSITE" id="PS01162">
    <property type="entry name" value="QOR_ZETA_CRYSTAL"/>
    <property type="match status" value="1"/>
</dbReference>
<dbReference type="GO" id="GO:0005829">
    <property type="term" value="C:cytosol"/>
    <property type="evidence" value="ECO:0007669"/>
    <property type="project" value="TreeGrafter"/>
</dbReference>
<dbReference type="OrthoDB" id="9805883at2"/>
<gene>
    <name evidence="4" type="ORF">DFP90_103159</name>
</gene>
<dbReference type="GO" id="GO:0070402">
    <property type="term" value="F:NADPH binding"/>
    <property type="evidence" value="ECO:0007669"/>
    <property type="project" value="TreeGrafter"/>
</dbReference>
<dbReference type="Gene3D" id="3.90.180.10">
    <property type="entry name" value="Medium-chain alcohol dehydrogenases, catalytic domain"/>
    <property type="match status" value="1"/>
</dbReference>
<dbReference type="SUPFAM" id="SSF51735">
    <property type="entry name" value="NAD(P)-binding Rossmann-fold domains"/>
    <property type="match status" value="1"/>
</dbReference>
<dbReference type="InterPro" id="IPR002364">
    <property type="entry name" value="Quin_OxRdtase/zeta-crystal_CS"/>
</dbReference>
<proteinExistence type="predicted"/>
<dbReference type="InterPro" id="IPR013149">
    <property type="entry name" value="ADH-like_C"/>
</dbReference>
<dbReference type="GO" id="GO:0008270">
    <property type="term" value="F:zinc ion binding"/>
    <property type="evidence" value="ECO:0007669"/>
    <property type="project" value="InterPro"/>
</dbReference>
<dbReference type="RefSeq" id="WP_115936257.1">
    <property type="nucleotide sequence ID" value="NZ_QRDW01000003.1"/>
</dbReference>
<evidence type="ECO:0000259" key="3">
    <source>
        <dbReference type="SMART" id="SM00829"/>
    </source>
</evidence>
<comment type="caution">
    <text evidence="4">The sequence shown here is derived from an EMBL/GenBank/DDBJ whole genome shotgun (WGS) entry which is preliminary data.</text>
</comment>
<evidence type="ECO:0000256" key="2">
    <source>
        <dbReference type="ARBA" id="ARBA00023002"/>
    </source>
</evidence>
<dbReference type="PANTHER" id="PTHR48106">
    <property type="entry name" value="QUINONE OXIDOREDUCTASE PIG3-RELATED"/>
    <property type="match status" value="1"/>
</dbReference>
<evidence type="ECO:0000313" key="5">
    <source>
        <dbReference type="Proteomes" id="UP000256845"/>
    </source>
</evidence>
<dbReference type="InterPro" id="IPR013154">
    <property type="entry name" value="ADH-like_N"/>
</dbReference>
<dbReference type="CDD" id="cd05286">
    <property type="entry name" value="QOR2"/>
    <property type="match status" value="1"/>
</dbReference>
<dbReference type="InterPro" id="IPR036291">
    <property type="entry name" value="NAD(P)-bd_dom_sf"/>
</dbReference>
<dbReference type="InterPro" id="IPR047618">
    <property type="entry name" value="QOR-like"/>
</dbReference>
<dbReference type="GO" id="GO:0035925">
    <property type="term" value="F:mRNA 3'-UTR AU-rich region binding"/>
    <property type="evidence" value="ECO:0007669"/>
    <property type="project" value="TreeGrafter"/>
</dbReference>
<dbReference type="InterPro" id="IPR020843">
    <property type="entry name" value="ER"/>
</dbReference>
<dbReference type="Proteomes" id="UP000256845">
    <property type="component" value="Unassembled WGS sequence"/>
</dbReference>